<feature type="domain" description="Pre-rRNA-processing protein RIX1 N-terminal" evidence="5">
    <location>
        <begin position="6"/>
        <end position="213"/>
    </location>
</feature>
<evidence type="ECO:0000256" key="4">
    <source>
        <dbReference type="ARBA" id="ARBA00023242"/>
    </source>
</evidence>
<protein>
    <recommendedName>
        <fullName evidence="3">Pre-rRNA-processing protein RIX1</fullName>
    </recommendedName>
</protein>
<evidence type="ECO:0000313" key="6">
    <source>
        <dbReference type="EMBL" id="CRJ98691.1"/>
    </source>
</evidence>
<accession>A0A0G4KHR7</accession>
<dbReference type="AlphaFoldDB" id="A0A0G4KHR7"/>
<dbReference type="EMBL" id="CVQH01001225">
    <property type="protein sequence ID" value="CRJ98691.1"/>
    <property type="molecule type" value="Genomic_DNA"/>
</dbReference>
<reference evidence="6 7" key="1">
    <citation type="submission" date="2015-05" db="EMBL/GenBank/DDBJ databases">
        <authorList>
            <person name="Wang D.B."/>
            <person name="Wang M."/>
        </authorList>
    </citation>
    <scope>NUCLEOTIDE SEQUENCE [LARGE SCALE GENOMIC DNA]</scope>
    <source>
        <strain evidence="6">VL1</strain>
    </source>
</reference>
<dbReference type="GO" id="GO:0005634">
    <property type="term" value="C:nucleus"/>
    <property type="evidence" value="ECO:0007669"/>
    <property type="project" value="UniProtKB-SubCell"/>
</dbReference>
<evidence type="ECO:0000256" key="1">
    <source>
        <dbReference type="ARBA" id="ARBA00004123"/>
    </source>
</evidence>
<organism evidence="6 7">
    <name type="scientific">Verticillium longisporum</name>
    <name type="common">Verticillium dahliae var. longisporum</name>
    <dbReference type="NCBI Taxonomy" id="100787"/>
    <lineage>
        <taxon>Eukaryota</taxon>
        <taxon>Fungi</taxon>
        <taxon>Dikarya</taxon>
        <taxon>Ascomycota</taxon>
        <taxon>Pezizomycotina</taxon>
        <taxon>Sordariomycetes</taxon>
        <taxon>Hypocreomycetidae</taxon>
        <taxon>Glomerellales</taxon>
        <taxon>Plectosphaerellaceae</taxon>
        <taxon>Verticillium</taxon>
    </lineage>
</organism>
<evidence type="ECO:0000259" key="5">
    <source>
        <dbReference type="Pfam" id="PF08167"/>
    </source>
</evidence>
<dbReference type="GO" id="GO:0006364">
    <property type="term" value="P:rRNA processing"/>
    <property type="evidence" value="ECO:0007669"/>
    <property type="project" value="TreeGrafter"/>
</dbReference>
<comment type="similarity">
    <text evidence="2">Belongs to the RIX1/PELP1 family.</text>
</comment>
<comment type="subcellular location">
    <subcellularLocation>
        <location evidence="1">Nucleus</location>
    </subcellularLocation>
</comment>
<evidence type="ECO:0000313" key="7">
    <source>
        <dbReference type="Proteomes" id="UP000044602"/>
    </source>
</evidence>
<keyword evidence="4" id="KW-0539">Nucleus</keyword>
<dbReference type="InterPro" id="IPR012583">
    <property type="entry name" value="RIX1_N"/>
</dbReference>
<dbReference type="PANTHER" id="PTHR34105:SF1">
    <property type="entry name" value="PROLINE-, GLUTAMIC ACID- AND LEUCINE-RICH PROTEIN 1"/>
    <property type="match status" value="1"/>
</dbReference>
<dbReference type="PANTHER" id="PTHR34105">
    <property type="entry name" value="PROLINE-, GLUTAMIC ACID- AND LEUCINE-RICH PROTEIN 1"/>
    <property type="match status" value="1"/>
</dbReference>
<evidence type="ECO:0000256" key="3">
    <source>
        <dbReference type="ARBA" id="ARBA00021502"/>
    </source>
</evidence>
<evidence type="ECO:0000256" key="2">
    <source>
        <dbReference type="ARBA" id="ARBA00010511"/>
    </source>
</evidence>
<keyword evidence="7" id="KW-1185">Reference proteome</keyword>
<proteinExistence type="inferred from homology"/>
<gene>
    <name evidence="6" type="ORF">BN1708_009482</name>
</gene>
<sequence length="320" mass="35182">MSLPPDLRVLCRRLTSTPPAQLPHSIPAFTGHVLRCRDVLSTPHDPKSKDGANEAYMLVHKLKTIITTLLNGKSAAGRFTGVTLVKAVVDVGGWECLRESGPWVRSLLSILQKNDPFAVKELCVVALIKIYTLVNGFQTLTREIATPTIATFFNACLQLVKQPPAGERLKTPLHLVETILDAFATLQPLYPATCRPFNKDIRVVIKPYLAPTWHVFDRGNERRAHIVSASSSRTRCPLANVGISAPLEQELDHLSVSLLAGHVQGCFTLAVNHVQYIRTLVEEKSGHLHAPFSSLASVERTHAVTVSIIDVGTVLEKYLD</sequence>
<dbReference type="Pfam" id="PF08167">
    <property type="entry name" value="RIX1"/>
    <property type="match status" value="1"/>
</dbReference>
<dbReference type="Proteomes" id="UP000044602">
    <property type="component" value="Unassembled WGS sequence"/>
</dbReference>
<dbReference type="STRING" id="100787.A0A0G4KHR7"/>
<name>A0A0G4KHR7_VERLO</name>